<comment type="caution">
    <text evidence="1">The sequence shown here is derived from an EMBL/GenBank/DDBJ whole genome shotgun (WGS) entry which is preliminary data.</text>
</comment>
<accession>A0ACB7SJF9</accession>
<evidence type="ECO:0000313" key="2">
    <source>
        <dbReference type="Proteomes" id="UP000821845"/>
    </source>
</evidence>
<reference evidence="1" key="1">
    <citation type="submission" date="2020-05" db="EMBL/GenBank/DDBJ databases">
        <title>Large-scale comparative analyses of tick genomes elucidate their genetic diversity and vector capacities.</title>
        <authorList>
            <person name="Jia N."/>
            <person name="Wang J."/>
            <person name="Shi W."/>
            <person name="Du L."/>
            <person name="Sun Y."/>
            <person name="Zhan W."/>
            <person name="Jiang J."/>
            <person name="Wang Q."/>
            <person name="Zhang B."/>
            <person name="Ji P."/>
            <person name="Sakyi L.B."/>
            <person name="Cui X."/>
            <person name="Yuan T."/>
            <person name="Jiang B."/>
            <person name="Yang W."/>
            <person name="Lam T.T.-Y."/>
            <person name="Chang Q."/>
            <person name="Ding S."/>
            <person name="Wang X."/>
            <person name="Zhu J."/>
            <person name="Ruan X."/>
            <person name="Zhao L."/>
            <person name="Wei J."/>
            <person name="Que T."/>
            <person name="Du C."/>
            <person name="Cheng J."/>
            <person name="Dai P."/>
            <person name="Han X."/>
            <person name="Huang E."/>
            <person name="Gao Y."/>
            <person name="Liu J."/>
            <person name="Shao H."/>
            <person name="Ye R."/>
            <person name="Li L."/>
            <person name="Wei W."/>
            <person name="Wang X."/>
            <person name="Wang C."/>
            <person name="Yang T."/>
            <person name="Huo Q."/>
            <person name="Li W."/>
            <person name="Guo W."/>
            <person name="Chen H."/>
            <person name="Zhou L."/>
            <person name="Ni X."/>
            <person name="Tian J."/>
            <person name="Zhou Y."/>
            <person name="Sheng Y."/>
            <person name="Liu T."/>
            <person name="Pan Y."/>
            <person name="Xia L."/>
            <person name="Li J."/>
            <person name="Zhao F."/>
            <person name="Cao W."/>
        </authorList>
    </citation>
    <scope>NUCLEOTIDE SEQUENCE</scope>
    <source>
        <strain evidence="1">Hyas-2018</strain>
    </source>
</reference>
<organism evidence="1 2">
    <name type="scientific">Hyalomma asiaticum</name>
    <name type="common">Tick</name>
    <dbReference type="NCBI Taxonomy" id="266040"/>
    <lineage>
        <taxon>Eukaryota</taxon>
        <taxon>Metazoa</taxon>
        <taxon>Ecdysozoa</taxon>
        <taxon>Arthropoda</taxon>
        <taxon>Chelicerata</taxon>
        <taxon>Arachnida</taxon>
        <taxon>Acari</taxon>
        <taxon>Parasitiformes</taxon>
        <taxon>Ixodida</taxon>
        <taxon>Ixodoidea</taxon>
        <taxon>Ixodidae</taxon>
        <taxon>Hyalomminae</taxon>
        <taxon>Hyalomma</taxon>
    </lineage>
</organism>
<dbReference type="EMBL" id="CM023483">
    <property type="protein sequence ID" value="KAH6935008.1"/>
    <property type="molecule type" value="Genomic_DNA"/>
</dbReference>
<keyword evidence="2" id="KW-1185">Reference proteome</keyword>
<evidence type="ECO:0000313" key="1">
    <source>
        <dbReference type="EMBL" id="KAH6935008.1"/>
    </source>
</evidence>
<name>A0ACB7SJF9_HYAAI</name>
<protein>
    <submittedName>
        <fullName evidence="1">Uncharacterized protein</fullName>
    </submittedName>
</protein>
<sequence length="889" mass="98480">MDQLKGASEKSSSATGQPETAGNQLKAANAGHGSPSPQRRLERGSRGSLSPTRHGRRPAAPQRRKRKSPTSPRAMFRRLRGQQERVQRSSPRRTESPSGTSKRSDGAGPSSEKVPHTLQHLPRQINQGPGSPSVDNAAMAANQHTGAAAASAVRTAAEAEGGQCHDGGVKAVVGALHSSEQRRSRMPNEIRDGPTSPGLLIAPSRSPSTANTPLRLIATQIQSPKRPGSRSAEKRSSSTAISNRPPRHEFYIAVVSGTLLVVVLLLGIVRIAWPQSKTVTGLCTTHACRAYANELVSSINPAVEPCHNFTLFVCDGWQRLHNLDVWEDQFQRFLSRLDKVFKSVEAPVSGQNDEQRAAVLYLSCEDILQGERNELAAVKAALNEAGIIWPQVSQGGDALRTLLYSSINLGWDAVLSFDVVSGSGQMVDELVVGPGRSFFLLLSMPAGMEASSKKRAYFDVLKDNLQRSDARNSNTVTFKQMQLVAEPSLDNLSFYYTVGAWPHQPAPWLVNASRAGLTEPRWLEALRSVNISLRGSVRISTTNIAYVETLLLLWEELGEDTFHLFVSWCTVQVAAFYANKDLIMNYYYKISERAEVYHRAFCLTRTVLFFRQVTFARYVAESLEENAAVVAKEIALSVRLAFSQRLSSWSHFDEKVTVVANWSSLETAFRNFQYDKQGNATYGAASVQMPDMSSSFVSNWRHYRLLKNPDDVMGLVYAIYNLETFTFEWKDQDFQLMHYSLSYPFFDPDLPAPVNYGGFGSEVAGSLGAMLLYSYRDHGNVSQSLFDCVRKSLTGSTVSTDFYLKQAVGYRALIDAYRQNARPTAWVLQGLERYSDLQLVFMATCFGLCPGSHQAQDQCRLLTLYPEFAEAFQCTPRDLSHASQECDLL</sequence>
<dbReference type="Proteomes" id="UP000821845">
    <property type="component" value="Chromosome 3"/>
</dbReference>
<proteinExistence type="predicted"/>
<gene>
    <name evidence="1" type="ORF">HPB50_002957</name>
</gene>